<evidence type="ECO:0000313" key="9">
    <source>
        <dbReference type="Proteomes" id="UP000261212"/>
    </source>
</evidence>
<evidence type="ECO:0000259" key="6">
    <source>
        <dbReference type="PROSITE" id="PS51099"/>
    </source>
</evidence>
<dbReference type="CDD" id="cd05568">
    <property type="entry name" value="PTS_IIB_bgl_like"/>
    <property type="match status" value="1"/>
</dbReference>
<accession>A0A3E3E126</accession>
<gene>
    <name evidence="8" type="ORF">DW687_02750</name>
</gene>
<evidence type="ECO:0000313" key="8">
    <source>
        <dbReference type="EMBL" id="RGD75261.1"/>
    </source>
</evidence>
<dbReference type="GO" id="GO:0009401">
    <property type="term" value="P:phosphoenolpyruvate-dependent sugar phosphotransferase system"/>
    <property type="evidence" value="ECO:0007669"/>
    <property type="project" value="InterPro"/>
</dbReference>
<dbReference type="Gene3D" id="3.40.930.10">
    <property type="entry name" value="Mannitol-specific EII, Chain A"/>
    <property type="match status" value="1"/>
</dbReference>
<dbReference type="PROSITE" id="PS51099">
    <property type="entry name" value="PTS_EIIB_TYPE_2"/>
    <property type="match status" value="1"/>
</dbReference>
<organism evidence="8 9">
    <name type="scientific">Anaerofustis stercorihominis</name>
    <dbReference type="NCBI Taxonomy" id="214853"/>
    <lineage>
        <taxon>Bacteria</taxon>
        <taxon>Bacillati</taxon>
        <taxon>Bacillota</taxon>
        <taxon>Clostridia</taxon>
        <taxon>Eubacteriales</taxon>
        <taxon>Eubacteriaceae</taxon>
        <taxon>Anaerofustis</taxon>
    </lineage>
</organism>
<sequence length="694" mass="80566">MNHQICKLLKMIVDSKGPLHLKNIADEFKLSERSIRNYYNEIEKFLSKNGLGDVCRFQNLSFRYIGDEKSTKKIYNLLFNLNFYEYYLSSKEREDLIILILLVQDMPLKSSQLEELLFVSKTTLVNTMENVREKLKGYGVGFSRNKHYGLVLDCDEIKRRDVLFYILKDMGLADTFPWETFIPNACSGFISKFLKIDKYRYKIERSLQSAENQFHLNMNDTCFYEMTLILCVIFFRIENNHYISYEKCQDYLEGSFEPNGLVINLCEYIYKNLFDKYLYNENEVQYLACKLCKMQFIMESSNKGQYANFHIIVKSLLYQLSKVYNINLLTDYKLHEYLTGHILSVYHRIKDRDDLVNPFKNELIEEYYEDFTILKDNIYILENGLGCKFSDDEISYILMHILTALIKNSKKYNKIDVIISCNAGIGTSEFLATLVKKNFNVNIVAVTSAHSLKAFLLRQRCDLIISTVPLNEINIPWVQVNTVLSKDDFSNIRESIDKISTKSVKNFNNTPINDSDIFSGGTSDEDNSSKETSIRFLNMIKSDYILLDKEADNWQEAIITCAEPLLWYKKITPNYLTAMVNVVLENGPYIVFAPGVALAHANPDCGVLEPGASFLRLKKNVDFGHETNDPVKFIIAVAINDTPEYINALFHIMNIMCNQRVLDHLSLAKNSFEIINILNEYEKITKDLYQNDLS</sequence>
<keyword evidence="2" id="KW-0677">Repeat</keyword>
<evidence type="ECO:0000259" key="5">
    <source>
        <dbReference type="PROSITE" id="PS51094"/>
    </source>
</evidence>
<keyword evidence="1" id="KW-0808">Transferase</keyword>
<reference evidence="8 9" key="1">
    <citation type="submission" date="2018-08" db="EMBL/GenBank/DDBJ databases">
        <title>A genome reference for cultivated species of the human gut microbiota.</title>
        <authorList>
            <person name="Zou Y."/>
            <person name="Xue W."/>
            <person name="Luo G."/>
        </authorList>
    </citation>
    <scope>NUCLEOTIDE SEQUENCE [LARGE SCALE GENOMIC DNA]</scope>
    <source>
        <strain evidence="8 9">AM25-6</strain>
    </source>
</reference>
<dbReference type="GO" id="GO:0008982">
    <property type="term" value="F:protein-N(PI)-phosphohistidine-sugar phosphotransferase activity"/>
    <property type="evidence" value="ECO:0007669"/>
    <property type="project" value="InterPro"/>
</dbReference>
<dbReference type="EMBL" id="QUSM01000002">
    <property type="protein sequence ID" value="RGD75261.1"/>
    <property type="molecule type" value="Genomic_DNA"/>
</dbReference>
<name>A0A3E3E126_9FIRM</name>
<dbReference type="InterPro" id="IPR036095">
    <property type="entry name" value="PTS_EIIB-like_sf"/>
</dbReference>
<dbReference type="InterPro" id="IPR013011">
    <property type="entry name" value="PTS_EIIB_2"/>
</dbReference>
<proteinExistence type="predicted"/>
<keyword evidence="4" id="KW-0804">Transcription</keyword>
<evidence type="ECO:0000256" key="1">
    <source>
        <dbReference type="ARBA" id="ARBA00022679"/>
    </source>
</evidence>
<dbReference type="RefSeq" id="WP_117531442.1">
    <property type="nucleotide sequence ID" value="NZ_QUSM01000002.1"/>
</dbReference>
<dbReference type="Gene3D" id="1.10.1790.10">
    <property type="entry name" value="PRD domain"/>
    <property type="match status" value="1"/>
</dbReference>
<dbReference type="Pfam" id="PF00359">
    <property type="entry name" value="PTS_EIIA_2"/>
    <property type="match status" value="1"/>
</dbReference>
<feature type="domain" description="PTS EIIA type-2" evidence="5">
    <location>
        <begin position="538"/>
        <end position="681"/>
    </location>
</feature>
<dbReference type="GO" id="GO:0006355">
    <property type="term" value="P:regulation of DNA-templated transcription"/>
    <property type="evidence" value="ECO:0007669"/>
    <property type="project" value="InterPro"/>
</dbReference>
<dbReference type="Gene3D" id="3.40.50.2300">
    <property type="match status" value="1"/>
</dbReference>
<dbReference type="PANTHER" id="PTHR30185:SF18">
    <property type="entry name" value="TRANSCRIPTIONAL REGULATOR MTLR"/>
    <property type="match status" value="1"/>
</dbReference>
<protein>
    <submittedName>
        <fullName evidence="8">PRD domain-containing protein</fullName>
    </submittedName>
</protein>
<evidence type="ECO:0000256" key="3">
    <source>
        <dbReference type="ARBA" id="ARBA00023015"/>
    </source>
</evidence>
<comment type="caution">
    <text evidence="8">The sequence shown here is derived from an EMBL/GenBank/DDBJ whole genome shotgun (WGS) entry which is preliminary data.</text>
</comment>
<feature type="domain" description="PRD" evidence="7">
    <location>
        <begin position="304"/>
        <end position="411"/>
    </location>
</feature>
<dbReference type="InterPro" id="IPR016152">
    <property type="entry name" value="PTrfase/Anion_transptr"/>
</dbReference>
<evidence type="ECO:0000256" key="4">
    <source>
        <dbReference type="ARBA" id="ARBA00023163"/>
    </source>
</evidence>
<dbReference type="SUPFAM" id="SSF52794">
    <property type="entry name" value="PTS system IIB component-like"/>
    <property type="match status" value="1"/>
</dbReference>
<dbReference type="InterPro" id="IPR036634">
    <property type="entry name" value="PRD_sf"/>
</dbReference>
<dbReference type="Proteomes" id="UP000261212">
    <property type="component" value="Unassembled WGS sequence"/>
</dbReference>
<dbReference type="SUPFAM" id="SSF55804">
    <property type="entry name" value="Phoshotransferase/anion transport protein"/>
    <property type="match status" value="1"/>
</dbReference>
<keyword evidence="3" id="KW-0805">Transcription regulation</keyword>
<dbReference type="PROSITE" id="PS51094">
    <property type="entry name" value="PTS_EIIA_TYPE_2"/>
    <property type="match status" value="1"/>
</dbReference>
<dbReference type="AlphaFoldDB" id="A0A3E3E126"/>
<evidence type="ECO:0000259" key="7">
    <source>
        <dbReference type="PROSITE" id="PS51372"/>
    </source>
</evidence>
<dbReference type="CDD" id="cd00211">
    <property type="entry name" value="PTS_IIA_fru"/>
    <property type="match status" value="1"/>
</dbReference>
<dbReference type="SUPFAM" id="SSF63520">
    <property type="entry name" value="PTS-regulatory domain, PRD"/>
    <property type="match status" value="1"/>
</dbReference>
<dbReference type="PROSITE" id="PS51372">
    <property type="entry name" value="PRD_2"/>
    <property type="match status" value="1"/>
</dbReference>
<dbReference type="InterPro" id="IPR011608">
    <property type="entry name" value="PRD"/>
</dbReference>
<feature type="domain" description="PTS EIIB type-2" evidence="6">
    <location>
        <begin position="415"/>
        <end position="504"/>
    </location>
</feature>
<dbReference type="InterPro" id="IPR002178">
    <property type="entry name" value="PTS_EIIA_type-2_dom"/>
</dbReference>
<dbReference type="InterPro" id="IPR050661">
    <property type="entry name" value="BglG_antiterminators"/>
</dbReference>
<evidence type="ECO:0000256" key="2">
    <source>
        <dbReference type="ARBA" id="ARBA00022737"/>
    </source>
</evidence>
<dbReference type="PANTHER" id="PTHR30185">
    <property type="entry name" value="CRYPTIC BETA-GLUCOSIDE BGL OPERON ANTITERMINATOR"/>
    <property type="match status" value="1"/>
</dbReference>
<dbReference type="Pfam" id="PF00874">
    <property type="entry name" value="PRD"/>
    <property type="match status" value="1"/>
</dbReference>